<dbReference type="Proteomes" id="UP001056756">
    <property type="component" value="Chromosome"/>
</dbReference>
<accession>A0A9J6ZCJ5</accession>
<sequence length="157" mass="18749">MNISTLSEIEANRKDILMKKLLILLVVFLLSTACTKQEKNTENEVAYRYLGEFVSLVDQRKEQFGKEMKINYTLQLKNFSPKETVFNLYHNQFEHGSEEAYKHVEITKRTKVYELDDNERKEVSIINIENSNRLEIWIKPYHLSDYHIEVLEIYIIE</sequence>
<dbReference type="EMBL" id="CP097899">
    <property type="protein sequence ID" value="URN93829.1"/>
    <property type="molecule type" value="Genomic_DNA"/>
</dbReference>
<gene>
    <name evidence="1" type="ORF">NAG76_18655</name>
</gene>
<evidence type="ECO:0000313" key="2">
    <source>
        <dbReference type="Proteomes" id="UP001056756"/>
    </source>
</evidence>
<dbReference type="AlphaFoldDB" id="A0A9J6ZCJ5"/>
<dbReference type="KEGG" id="plig:NAG76_18655"/>
<organism evidence="1 2">
    <name type="scientific">Candidatus Pristimantibacillus lignocellulolyticus</name>
    <dbReference type="NCBI Taxonomy" id="2994561"/>
    <lineage>
        <taxon>Bacteria</taxon>
        <taxon>Bacillati</taxon>
        <taxon>Bacillota</taxon>
        <taxon>Bacilli</taxon>
        <taxon>Bacillales</taxon>
        <taxon>Paenibacillaceae</taxon>
        <taxon>Candidatus Pristimantibacillus</taxon>
    </lineage>
</organism>
<evidence type="ECO:0000313" key="1">
    <source>
        <dbReference type="EMBL" id="URN93829.1"/>
    </source>
</evidence>
<name>A0A9J6ZCJ5_9BACL</name>
<reference evidence="1" key="1">
    <citation type="submission" date="2022-05" db="EMBL/GenBank/DDBJ databases">
        <title>Novel bacterial taxa in a minimal lignocellulolytic consortium and its capacity to transform plastics disclosed by genome-resolved metagenomics.</title>
        <authorList>
            <person name="Rodriguez C.A.D."/>
            <person name="Diaz-Garcia L."/>
            <person name="Herrera K."/>
            <person name="Tarazona N.A."/>
            <person name="Sproer C."/>
            <person name="Overmann J."/>
            <person name="Jimenez D.J."/>
        </authorList>
    </citation>
    <scope>NUCLEOTIDE SEQUENCE</scope>
    <source>
        <strain evidence="1">MAG5</strain>
    </source>
</reference>
<protein>
    <submittedName>
        <fullName evidence="1">Uncharacterized protein</fullName>
    </submittedName>
</protein>
<proteinExistence type="predicted"/>